<sequence>MRFAGKRVLVTGGARGIGAATAAAFLREGAVVAIGARTQQSFDAFAAEHRGARIMPALGEIGTQKQAATVVAQAVTAFGGLDVLVNSAGYFAEVKVEDVDQAHWNQTMDTNVAGTFFCSQAALPALKASHGNIVNVASDAGIIGYPLGAVYSASKAAVVNMTRAMVLELAQQIRINCVCPGNVDTDMIRQAAEATGDPATYLKAAHERSPMKRMARPSEVADAILYLASTDAGFVNGAILSIDGGGVCGF</sequence>
<dbReference type="InterPro" id="IPR002347">
    <property type="entry name" value="SDR_fam"/>
</dbReference>
<protein>
    <submittedName>
        <fullName evidence="1">SDR family NAD(P)-dependent oxidoreductase</fullName>
    </submittedName>
</protein>
<dbReference type="CDD" id="cd05233">
    <property type="entry name" value="SDR_c"/>
    <property type="match status" value="1"/>
</dbReference>
<dbReference type="Pfam" id="PF13561">
    <property type="entry name" value="adh_short_C2"/>
    <property type="match status" value="1"/>
</dbReference>
<dbReference type="Proteomes" id="UP001279642">
    <property type="component" value="Unassembled WGS sequence"/>
</dbReference>
<dbReference type="RefSeq" id="WP_320506613.1">
    <property type="nucleotide sequence ID" value="NZ_JAXCLW010000001.1"/>
</dbReference>
<dbReference type="EMBL" id="JAXCLW010000001">
    <property type="protein sequence ID" value="MDY0881554.1"/>
    <property type="molecule type" value="Genomic_DNA"/>
</dbReference>
<keyword evidence="2" id="KW-1185">Reference proteome</keyword>
<name>A0ABU5E686_9PROT</name>
<dbReference type="SUPFAM" id="SSF51735">
    <property type="entry name" value="NAD(P)-binding Rossmann-fold domains"/>
    <property type="match status" value="1"/>
</dbReference>
<dbReference type="PRINTS" id="PR00080">
    <property type="entry name" value="SDRFAMILY"/>
</dbReference>
<dbReference type="InterPro" id="IPR036291">
    <property type="entry name" value="NAD(P)-bd_dom_sf"/>
</dbReference>
<dbReference type="PRINTS" id="PR00081">
    <property type="entry name" value="GDHRDH"/>
</dbReference>
<comment type="caution">
    <text evidence="1">The sequence shown here is derived from an EMBL/GenBank/DDBJ whole genome shotgun (WGS) entry which is preliminary data.</text>
</comment>
<dbReference type="Gene3D" id="3.40.50.720">
    <property type="entry name" value="NAD(P)-binding Rossmann-like Domain"/>
    <property type="match status" value="1"/>
</dbReference>
<proteinExistence type="predicted"/>
<gene>
    <name evidence="1" type="ORF">SMD27_01735</name>
</gene>
<accession>A0ABU5E686</accession>
<evidence type="ECO:0000313" key="2">
    <source>
        <dbReference type="Proteomes" id="UP001279642"/>
    </source>
</evidence>
<organism evidence="1 2">
    <name type="scientific">Dongia soli</name>
    <dbReference type="NCBI Taxonomy" id="600628"/>
    <lineage>
        <taxon>Bacteria</taxon>
        <taxon>Pseudomonadati</taxon>
        <taxon>Pseudomonadota</taxon>
        <taxon>Alphaproteobacteria</taxon>
        <taxon>Rhodospirillales</taxon>
        <taxon>Dongiaceae</taxon>
        <taxon>Dongia</taxon>
    </lineage>
</organism>
<dbReference type="PANTHER" id="PTHR43975">
    <property type="entry name" value="ZGC:101858"/>
    <property type="match status" value="1"/>
</dbReference>
<dbReference type="PANTHER" id="PTHR43975:SF2">
    <property type="entry name" value="EG:BACR7A4.14 PROTEIN-RELATED"/>
    <property type="match status" value="1"/>
</dbReference>
<reference evidence="1 2" key="1">
    <citation type="journal article" date="2016" name="Antonie Van Leeuwenhoek">
        <title>Dongia soli sp. nov., isolated from soil from Dokdo, Korea.</title>
        <authorList>
            <person name="Kim D.U."/>
            <person name="Lee H."/>
            <person name="Kim H."/>
            <person name="Kim S.G."/>
            <person name="Ka J.O."/>
        </authorList>
    </citation>
    <scope>NUCLEOTIDE SEQUENCE [LARGE SCALE GENOMIC DNA]</scope>
    <source>
        <strain evidence="1 2">D78</strain>
    </source>
</reference>
<evidence type="ECO:0000313" key="1">
    <source>
        <dbReference type="EMBL" id="MDY0881554.1"/>
    </source>
</evidence>